<dbReference type="CDD" id="cd10434">
    <property type="entry name" value="GIY-YIG_UvrC_Cho"/>
    <property type="match status" value="1"/>
</dbReference>
<feature type="domain" description="GIY-YIG" evidence="5">
    <location>
        <begin position="199"/>
        <end position="276"/>
    </location>
</feature>
<evidence type="ECO:0000256" key="2">
    <source>
        <dbReference type="ARBA" id="ARBA00025483"/>
    </source>
</evidence>
<comment type="subunit">
    <text evidence="3">DNA polymerase III contains a core (composed of alpha, epsilon and theta chains) that associates with a tau subunit. This core dimerizes to form the POLIII' complex. PolIII' associates with the gamma complex (composed of gamma, delta, delta', psi and chi chains) and with the beta chain to form the complete DNA polymerase III complex.</text>
</comment>
<dbReference type="EMBL" id="FNFX01000005">
    <property type="protein sequence ID" value="SDK80603.1"/>
    <property type="molecule type" value="Genomic_DNA"/>
</dbReference>
<evidence type="ECO:0000256" key="3">
    <source>
        <dbReference type="ARBA" id="ARBA00026073"/>
    </source>
</evidence>
<dbReference type="OrthoDB" id="9803913at2"/>
<evidence type="ECO:0000256" key="1">
    <source>
        <dbReference type="ARBA" id="ARBA00012417"/>
    </source>
</evidence>
<keyword evidence="7" id="KW-1185">Reference proteome</keyword>
<evidence type="ECO:0000313" key="7">
    <source>
        <dbReference type="Proteomes" id="UP000198629"/>
    </source>
</evidence>
<evidence type="ECO:0000313" key="6">
    <source>
        <dbReference type="EMBL" id="SDK80603.1"/>
    </source>
</evidence>
<dbReference type="InterPro" id="IPR006054">
    <property type="entry name" value="DnaQ"/>
</dbReference>
<name>A0A1G9EWY5_9PROT</name>
<dbReference type="EC" id="2.7.7.7" evidence="1"/>
<dbReference type="GO" id="GO:0045004">
    <property type="term" value="P:DNA replication proofreading"/>
    <property type="evidence" value="ECO:0007669"/>
    <property type="project" value="TreeGrafter"/>
</dbReference>
<dbReference type="SUPFAM" id="SSF53098">
    <property type="entry name" value="Ribonuclease H-like"/>
    <property type="match status" value="1"/>
</dbReference>
<dbReference type="InterPro" id="IPR013520">
    <property type="entry name" value="Ribonucl_H"/>
</dbReference>
<dbReference type="Gene3D" id="3.30.420.10">
    <property type="entry name" value="Ribonuclease H-like superfamily/Ribonuclease H"/>
    <property type="match status" value="1"/>
</dbReference>
<dbReference type="PANTHER" id="PTHR30231:SF37">
    <property type="entry name" value="EXODEOXYRIBONUCLEASE 10"/>
    <property type="match status" value="1"/>
</dbReference>
<dbReference type="InterPro" id="IPR000305">
    <property type="entry name" value="GIY-YIG_endonuc"/>
</dbReference>
<dbReference type="PANTHER" id="PTHR30231">
    <property type="entry name" value="DNA POLYMERASE III SUBUNIT EPSILON"/>
    <property type="match status" value="1"/>
</dbReference>
<gene>
    <name evidence="6" type="ORF">SAMN05192566_2499</name>
</gene>
<dbReference type="InterPro" id="IPR012337">
    <property type="entry name" value="RNaseH-like_sf"/>
</dbReference>
<protein>
    <recommendedName>
        <fullName evidence="1">DNA-directed DNA polymerase</fullName>
        <ecNumber evidence="1">2.7.7.7</ecNumber>
    </recommendedName>
</protein>
<evidence type="ECO:0000259" key="5">
    <source>
        <dbReference type="PROSITE" id="PS50164"/>
    </source>
</evidence>
<dbReference type="SUPFAM" id="SSF82771">
    <property type="entry name" value="GIY-YIG endonuclease"/>
    <property type="match status" value="1"/>
</dbReference>
<dbReference type="AlphaFoldDB" id="A0A1G9EWY5"/>
<dbReference type="GO" id="GO:0005829">
    <property type="term" value="C:cytosol"/>
    <property type="evidence" value="ECO:0007669"/>
    <property type="project" value="TreeGrafter"/>
</dbReference>
<evidence type="ECO:0000256" key="4">
    <source>
        <dbReference type="ARBA" id="ARBA00049244"/>
    </source>
</evidence>
<reference evidence="7" key="1">
    <citation type="submission" date="2016-10" db="EMBL/GenBank/DDBJ databases">
        <authorList>
            <person name="Varghese N."/>
            <person name="Submissions S."/>
        </authorList>
    </citation>
    <scope>NUCLEOTIDE SEQUENCE [LARGE SCALE GENOMIC DNA]</scope>
    <source>
        <strain evidence="7">CBMB127</strain>
    </source>
</reference>
<dbReference type="InterPro" id="IPR035901">
    <property type="entry name" value="GIY-YIG_endonuc_sf"/>
</dbReference>
<dbReference type="PROSITE" id="PS50164">
    <property type="entry name" value="GIY_YIG"/>
    <property type="match status" value="1"/>
</dbReference>
<dbReference type="InterPro" id="IPR036397">
    <property type="entry name" value="RNaseH_sf"/>
</dbReference>
<comment type="catalytic activity">
    <reaction evidence="4">
        <text>DNA(n) + a 2'-deoxyribonucleoside 5'-triphosphate = DNA(n+1) + diphosphate</text>
        <dbReference type="Rhea" id="RHEA:22508"/>
        <dbReference type="Rhea" id="RHEA-COMP:17339"/>
        <dbReference type="Rhea" id="RHEA-COMP:17340"/>
        <dbReference type="ChEBI" id="CHEBI:33019"/>
        <dbReference type="ChEBI" id="CHEBI:61560"/>
        <dbReference type="ChEBI" id="CHEBI:173112"/>
        <dbReference type="EC" id="2.7.7.7"/>
    </reaction>
</comment>
<dbReference type="STRING" id="492660.SAMN05192566_2499"/>
<dbReference type="GO" id="GO:0003887">
    <property type="term" value="F:DNA-directed DNA polymerase activity"/>
    <property type="evidence" value="ECO:0007669"/>
    <property type="project" value="UniProtKB-EC"/>
</dbReference>
<dbReference type="SMART" id="SM00479">
    <property type="entry name" value="EXOIII"/>
    <property type="match status" value="1"/>
</dbReference>
<dbReference type="SMART" id="SM00465">
    <property type="entry name" value="GIYc"/>
    <property type="match status" value="1"/>
</dbReference>
<dbReference type="CDD" id="cd06127">
    <property type="entry name" value="DEDDh"/>
    <property type="match status" value="1"/>
</dbReference>
<sequence length="465" mass="52341">MLPSVTFLDLETTGTSPLKDRITEIALVRFDHGVETARWQTLVNPGMPIPAFIQSLTGIDDAMVQHAPSFADVAGQLLAFLDGTVLAAHNVRFDHGFLKAELKRMGITLQQKVLCTVKLSRLLYPQHFSHGIDAIVARHHIEGLARHRAMGDVEAVLIMLADARRELGEAAVQAAAEKLMSAPVLPGHVDASLVGELPEAPGVYWFCGENDQRLYIGKAINVRARVFSHFGREASAQEKRMAQEIKRFEWIPVAGELSAVLLESRLLKTHQPVYQRQKRYAQPLYSWQIDSQAQPNVHLLDLDEIDSARTEHLFGMFKSKRQATEALRKIAELNQLCLKELGLEPGRPGACQAYPLRRCKGVCCGQESTVMHTLRLQQAMMAHKLRPWPYAGKIGIEEYNLDNDLRQIHVFEYWTYLGTADSDESMQVLLAQTATHKFALETYKLLLKILPQKKTRVLNLAEVRF</sequence>
<proteinExistence type="predicted"/>
<dbReference type="NCBIfam" id="TIGR00573">
    <property type="entry name" value="dnaq"/>
    <property type="match status" value="1"/>
</dbReference>
<dbReference type="GO" id="GO:0003677">
    <property type="term" value="F:DNA binding"/>
    <property type="evidence" value="ECO:0007669"/>
    <property type="project" value="InterPro"/>
</dbReference>
<organism evidence="6 7">
    <name type="scientific">Methylophilus rhizosphaerae</name>
    <dbReference type="NCBI Taxonomy" id="492660"/>
    <lineage>
        <taxon>Bacteria</taxon>
        <taxon>Pseudomonadati</taxon>
        <taxon>Pseudomonadota</taxon>
        <taxon>Betaproteobacteria</taxon>
        <taxon>Nitrosomonadales</taxon>
        <taxon>Methylophilaceae</taxon>
        <taxon>Methylophilus</taxon>
    </lineage>
</organism>
<dbReference type="Gene3D" id="3.40.1440.10">
    <property type="entry name" value="GIY-YIG endonuclease"/>
    <property type="match status" value="1"/>
</dbReference>
<dbReference type="Pfam" id="PF00929">
    <property type="entry name" value="RNase_T"/>
    <property type="match status" value="1"/>
</dbReference>
<dbReference type="InterPro" id="IPR047296">
    <property type="entry name" value="GIY-YIG_UvrC_Cho"/>
</dbReference>
<dbReference type="RefSeq" id="WP_091472509.1">
    <property type="nucleotide sequence ID" value="NZ_FNFX01000005.1"/>
</dbReference>
<dbReference type="Proteomes" id="UP000198629">
    <property type="component" value="Unassembled WGS sequence"/>
</dbReference>
<dbReference type="GO" id="GO:0008408">
    <property type="term" value="F:3'-5' exonuclease activity"/>
    <property type="evidence" value="ECO:0007669"/>
    <property type="project" value="TreeGrafter"/>
</dbReference>
<accession>A0A1G9EWY5</accession>
<dbReference type="GO" id="GO:0006289">
    <property type="term" value="P:nucleotide-excision repair"/>
    <property type="evidence" value="ECO:0007669"/>
    <property type="project" value="InterPro"/>
</dbReference>
<comment type="function">
    <text evidence="2">DNA polymerase III is a complex, multichain enzyme responsible for most of the replicative synthesis in bacteria. The epsilon subunit contain the editing function and is a proofreading 3'-5' exonuclease.</text>
</comment>
<dbReference type="FunFam" id="3.30.420.10:FF:000045">
    <property type="entry name" value="3'-5' exonuclease DinG"/>
    <property type="match status" value="1"/>
</dbReference>